<dbReference type="Proteomes" id="UP001596296">
    <property type="component" value="Unassembled WGS sequence"/>
</dbReference>
<keyword evidence="4" id="KW-1185">Reference proteome</keyword>
<evidence type="ECO:0000313" key="4">
    <source>
        <dbReference type="Proteomes" id="UP001596296"/>
    </source>
</evidence>
<dbReference type="RefSeq" id="WP_379744377.1">
    <property type="nucleotide sequence ID" value="NZ_JBHSVN010000001.1"/>
</dbReference>
<feature type="region of interest" description="Disordered" evidence="1">
    <location>
        <begin position="100"/>
        <end position="173"/>
    </location>
</feature>
<reference evidence="3 4" key="1">
    <citation type="journal article" date="2019" name="Int. J. Syst. Evol. Microbiol.">
        <title>The Global Catalogue of Microorganisms (GCM) 10K type strain sequencing project: providing services to taxonomists for standard genome sequencing and annotation.</title>
        <authorList>
            <consortium name="The Broad Institute Genomics Platform"/>
            <consortium name="The Broad Institute Genome Sequencing Center for Infectious Disease"/>
            <person name="Wu L."/>
            <person name="Ma J."/>
        </authorList>
    </citation>
    <scope>NUCLEOTIDE SEQUENCE [LARGE SCALE GENOMIC DNA]</scope>
    <source>
        <strain evidence="3 4">SKJ47</strain>
    </source>
</reference>
<dbReference type="InterPro" id="IPR012340">
    <property type="entry name" value="NA-bd_OB-fold"/>
</dbReference>
<feature type="domain" description="TRAM" evidence="2">
    <location>
        <begin position="48"/>
        <end position="107"/>
    </location>
</feature>
<name>A0ABD5UUF5_9EURY</name>
<gene>
    <name evidence="3" type="ORF">ACFQE9_11030</name>
</gene>
<dbReference type="AlphaFoldDB" id="A0ABD5UUF5"/>
<dbReference type="Pfam" id="PF01938">
    <property type="entry name" value="TRAM"/>
    <property type="match status" value="1"/>
</dbReference>
<dbReference type="EMBL" id="JBHSXL010000009">
    <property type="protein sequence ID" value="MFC6893132.1"/>
    <property type="molecule type" value="Genomic_DNA"/>
</dbReference>
<evidence type="ECO:0000259" key="2">
    <source>
        <dbReference type="PROSITE" id="PS50926"/>
    </source>
</evidence>
<comment type="caution">
    <text evidence="3">The sequence shown here is derived from an EMBL/GenBank/DDBJ whole genome shotgun (WGS) entry which is preliminary data.</text>
</comment>
<evidence type="ECO:0000313" key="3">
    <source>
        <dbReference type="EMBL" id="MFC6893132.1"/>
    </source>
</evidence>
<proteinExistence type="predicted"/>
<protein>
    <submittedName>
        <fullName evidence="3">TRAM domain-containing protein</fullName>
    </submittedName>
</protein>
<feature type="compositionally biased region" description="Basic and acidic residues" evidence="1">
    <location>
        <begin position="155"/>
        <end position="166"/>
    </location>
</feature>
<dbReference type="PROSITE" id="PS50926">
    <property type="entry name" value="TRAM"/>
    <property type="match status" value="1"/>
</dbReference>
<organism evidence="3 4">
    <name type="scientific">Halopenitus salinus</name>
    <dbReference type="NCBI Taxonomy" id="1198295"/>
    <lineage>
        <taxon>Archaea</taxon>
        <taxon>Methanobacteriati</taxon>
        <taxon>Methanobacteriota</taxon>
        <taxon>Stenosarchaea group</taxon>
        <taxon>Halobacteria</taxon>
        <taxon>Halobacteriales</taxon>
        <taxon>Haloferacaceae</taxon>
        <taxon>Halopenitus</taxon>
    </lineage>
</organism>
<dbReference type="Gene3D" id="2.40.50.140">
    <property type="entry name" value="Nucleic acid-binding proteins"/>
    <property type="match status" value="1"/>
</dbReference>
<evidence type="ECO:0000256" key="1">
    <source>
        <dbReference type="SAM" id="MobiDB-lite"/>
    </source>
</evidence>
<sequence>MADCPLADDCPSFEERIQGMGCQHYGDRGGAEWCQHYDMPIHELKRQPVQPGEEVVVEVDDIHESGAGVGRTDDGFIVLVDGVLPPARAEVRIHRVKSNHATSKKVVDRLPLEEDEDDEDADDAGSDAADGADPDSADTEDAVDDDEDEDEADSEREGIARERLGSRENFWGR</sequence>
<accession>A0ABD5UUF5</accession>
<dbReference type="SUPFAM" id="SSF50249">
    <property type="entry name" value="Nucleic acid-binding proteins"/>
    <property type="match status" value="1"/>
</dbReference>
<feature type="compositionally biased region" description="Acidic residues" evidence="1">
    <location>
        <begin position="113"/>
        <end position="154"/>
    </location>
</feature>
<dbReference type="InterPro" id="IPR002792">
    <property type="entry name" value="TRAM_dom"/>
</dbReference>